<dbReference type="SUPFAM" id="SSF52833">
    <property type="entry name" value="Thioredoxin-like"/>
    <property type="match status" value="1"/>
</dbReference>
<keyword evidence="2" id="KW-0472">Membrane</keyword>
<evidence type="ECO:0000256" key="2">
    <source>
        <dbReference type="SAM" id="Phobius"/>
    </source>
</evidence>
<keyword evidence="5" id="KW-1185">Reference proteome</keyword>
<dbReference type="GO" id="GO:0000266">
    <property type="term" value="P:mitochondrial fission"/>
    <property type="evidence" value="ECO:0007669"/>
    <property type="project" value="TreeGrafter"/>
</dbReference>
<dbReference type="AlphaFoldDB" id="A0A0D3IGG0"/>
<dbReference type="HOGENOM" id="CLU_049129_0_0_1"/>
<dbReference type="PANTHER" id="PTHR44188">
    <property type="entry name" value="GDAP1, ISOFORM A"/>
    <property type="match status" value="1"/>
</dbReference>
<keyword evidence="2" id="KW-0812">Transmembrane</keyword>
<dbReference type="InterPro" id="IPR036282">
    <property type="entry name" value="Glutathione-S-Trfase_C_sf"/>
</dbReference>
<dbReference type="PANTHER" id="PTHR44188:SF1">
    <property type="entry name" value="GDAP1, ISOFORM A"/>
    <property type="match status" value="1"/>
</dbReference>
<comment type="similarity">
    <text evidence="1">Belongs to the GST superfamily.</text>
</comment>
<dbReference type="EnsemblProtists" id="EOD10345">
    <property type="protein sequence ID" value="EOD10345"/>
    <property type="gene ID" value="EMIHUDRAFT_248432"/>
</dbReference>
<evidence type="ECO:0000256" key="1">
    <source>
        <dbReference type="ARBA" id="ARBA00007409"/>
    </source>
</evidence>
<reference evidence="5" key="1">
    <citation type="journal article" date="2013" name="Nature">
        <title>Pan genome of the phytoplankton Emiliania underpins its global distribution.</title>
        <authorList>
            <person name="Read B.A."/>
            <person name="Kegel J."/>
            <person name="Klute M.J."/>
            <person name="Kuo A."/>
            <person name="Lefebvre S.C."/>
            <person name="Maumus F."/>
            <person name="Mayer C."/>
            <person name="Miller J."/>
            <person name="Monier A."/>
            <person name="Salamov A."/>
            <person name="Young J."/>
            <person name="Aguilar M."/>
            <person name="Claverie J.M."/>
            <person name="Frickenhaus S."/>
            <person name="Gonzalez K."/>
            <person name="Herman E.K."/>
            <person name="Lin Y.C."/>
            <person name="Napier J."/>
            <person name="Ogata H."/>
            <person name="Sarno A.F."/>
            <person name="Shmutz J."/>
            <person name="Schroeder D."/>
            <person name="de Vargas C."/>
            <person name="Verret F."/>
            <person name="von Dassow P."/>
            <person name="Valentin K."/>
            <person name="Van de Peer Y."/>
            <person name="Wheeler G."/>
            <person name="Dacks J.B."/>
            <person name="Delwiche C.F."/>
            <person name="Dyhrman S.T."/>
            <person name="Glockner G."/>
            <person name="John U."/>
            <person name="Richards T."/>
            <person name="Worden A.Z."/>
            <person name="Zhang X."/>
            <person name="Grigoriev I.V."/>
            <person name="Allen A.E."/>
            <person name="Bidle K."/>
            <person name="Borodovsky M."/>
            <person name="Bowler C."/>
            <person name="Brownlee C."/>
            <person name="Cock J.M."/>
            <person name="Elias M."/>
            <person name="Gladyshev V.N."/>
            <person name="Groth M."/>
            <person name="Guda C."/>
            <person name="Hadaegh A."/>
            <person name="Iglesias-Rodriguez M.D."/>
            <person name="Jenkins J."/>
            <person name="Jones B.M."/>
            <person name="Lawson T."/>
            <person name="Leese F."/>
            <person name="Lindquist E."/>
            <person name="Lobanov A."/>
            <person name="Lomsadze A."/>
            <person name="Malik S.B."/>
            <person name="Marsh M.E."/>
            <person name="Mackinder L."/>
            <person name="Mock T."/>
            <person name="Mueller-Roeber B."/>
            <person name="Pagarete A."/>
            <person name="Parker M."/>
            <person name="Probert I."/>
            <person name="Quesneville H."/>
            <person name="Raines C."/>
            <person name="Rensing S.A."/>
            <person name="Riano-Pachon D.M."/>
            <person name="Richier S."/>
            <person name="Rokitta S."/>
            <person name="Shiraiwa Y."/>
            <person name="Soanes D.M."/>
            <person name="van der Giezen M."/>
            <person name="Wahlund T.M."/>
            <person name="Williams B."/>
            <person name="Wilson W."/>
            <person name="Wolfe G."/>
            <person name="Wurch L.L."/>
        </authorList>
    </citation>
    <scope>NUCLEOTIDE SEQUENCE</scope>
</reference>
<dbReference type="Gene3D" id="1.20.1050.10">
    <property type="match status" value="1"/>
</dbReference>
<dbReference type="OMA" id="CESAEIV"/>
<dbReference type="STRING" id="2903.R1D732"/>
<dbReference type="KEGG" id="ehx:EMIHUDRAFT_248432"/>
<dbReference type="InterPro" id="IPR036249">
    <property type="entry name" value="Thioredoxin-like_sf"/>
</dbReference>
<dbReference type="PROSITE" id="PS50404">
    <property type="entry name" value="GST_NTER"/>
    <property type="match status" value="1"/>
</dbReference>
<feature type="domain" description="GST N-terminal" evidence="3">
    <location>
        <begin position="15"/>
        <end position="97"/>
    </location>
</feature>
<organism evidence="4 5">
    <name type="scientific">Emiliania huxleyi (strain CCMP1516)</name>
    <dbReference type="NCBI Taxonomy" id="280463"/>
    <lineage>
        <taxon>Eukaryota</taxon>
        <taxon>Haptista</taxon>
        <taxon>Haptophyta</taxon>
        <taxon>Prymnesiophyceae</taxon>
        <taxon>Isochrysidales</taxon>
        <taxon>Noelaerhabdaceae</taxon>
        <taxon>Emiliania</taxon>
    </lineage>
</organism>
<dbReference type="GO" id="GO:0006626">
    <property type="term" value="P:protein targeting to mitochondrion"/>
    <property type="evidence" value="ECO:0007669"/>
    <property type="project" value="TreeGrafter"/>
</dbReference>
<dbReference type="SUPFAM" id="SSF47616">
    <property type="entry name" value="GST C-terminal domain-like"/>
    <property type="match status" value="1"/>
</dbReference>
<keyword evidence="2" id="KW-1133">Transmembrane helix</keyword>
<dbReference type="Proteomes" id="UP000013827">
    <property type="component" value="Unassembled WGS sequence"/>
</dbReference>
<dbReference type="InterPro" id="IPR004045">
    <property type="entry name" value="Glutathione_S-Trfase_N"/>
</dbReference>
<dbReference type="GO" id="GO:0008053">
    <property type="term" value="P:mitochondrial fusion"/>
    <property type="evidence" value="ECO:0007669"/>
    <property type="project" value="TreeGrafter"/>
</dbReference>
<dbReference type="PaxDb" id="2903-EOD10345"/>
<dbReference type="eggNOG" id="KOG4420">
    <property type="taxonomic scope" value="Eukaryota"/>
</dbReference>
<dbReference type="GO" id="GO:0005741">
    <property type="term" value="C:mitochondrial outer membrane"/>
    <property type="evidence" value="ECO:0007669"/>
    <property type="project" value="TreeGrafter"/>
</dbReference>
<feature type="transmembrane region" description="Helical" evidence="2">
    <location>
        <begin position="280"/>
        <end position="301"/>
    </location>
</feature>
<evidence type="ECO:0000313" key="5">
    <source>
        <dbReference type="Proteomes" id="UP000013827"/>
    </source>
</evidence>
<reference evidence="4" key="2">
    <citation type="submission" date="2024-10" db="UniProtKB">
        <authorList>
            <consortium name="EnsemblProtists"/>
        </authorList>
    </citation>
    <scope>IDENTIFICATION</scope>
</reference>
<sequence length="307" mass="32967">MPVTCAAASPPSICSDAVLFDTVNSYYAGIARMALEERGVRFTSQYVSMPSMEQLAPWYMRLSPAGQIPALRTAAGETVTDSRSIVSWAYGTDETPNEKELLDLLYAECPGSLAFLTGEATLRLLKVMVRSPAKRLMLTRKIRRLQSENPDLHDIYEKKLAATPSPGSAPAAMSAKHFTKSLSDVQARIQATVDRLDAQLERNGGPWLLGASFCRADVVAVAQLQWVQRCNEYGAAPVVLPEGVRAYLARARERPSFQAAIGQHGEAAFALTMIRDKNAAAGRLLGGLGLAAAVCGAAVVIRRAGAS</sequence>
<evidence type="ECO:0000313" key="4">
    <source>
        <dbReference type="EnsemblProtists" id="EOD10345"/>
    </source>
</evidence>
<proteinExistence type="inferred from homology"/>
<accession>A0A0D3IGG0</accession>
<dbReference type="RefSeq" id="XP_005762774.1">
    <property type="nucleotide sequence ID" value="XM_005762717.1"/>
</dbReference>
<dbReference type="Pfam" id="PF13409">
    <property type="entry name" value="GST_N_2"/>
    <property type="match status" value="1"/>
</dbReference>
<dbReference type="GeneID" id="17256496"/>
<protein>
    <recommendedName>
        <fullName evidence="3">GST N-terminal domain-containing protein</fullName>
    </recommendedName>
</protein>
<name>A0A0D3IGG0_EMIH1</name>
<evidence type="ECO:0000259" key="3">
    <source>
        <dbReference type="PROSITE" id="PS50404"/>
    </source>
</evidence>
<dbReference type="Gene3D" id="3.40.30.10">
    <property type="entry name" value="Glutaredoxin"/>
    <property type="match status" value="1"/>
</dbReference>